<evidence type="ECO:0000256" key="6">
    <source>
        <dbReference type="ARBA" id="ARBA00022723"/>
    </source>
</evidence>
<dbReference type="SUPFAM" id="SSF55186">
    <property type="entry name" value="ThrRS/AlaRS common domain"/>
    <property type="match status" value="1"/>
</dbReference>
<dbReference type="InterPro" id="IPR018164">
    <property type="entry name" value="Ala-tRNA-synth_IIc_N"/>
</dbReference>
<feature type="region of interest" description="Disordered" evidence="15">
    <location>
        <begin position="1044"/>
        <end position="1067"/>
    </location>
</feature>
<dbReference type="Proteomes" id="UP001174136">
    <property type="component" value="Unassembled WGS sequence"/>
</dbReference>
<dbReference type="NCBIfam" id="TIGR00344">
    <property type="entry name" value="alaS"/>
    <property type="match status" value="1"/>
</dbReference>
<dbReference type="InterPro" id="IPR009000">
    <property type="entry name" value="Transl_B-barrel_sf"/>
</dbReference>
<dbReference type="Pfam" id="PF01411">
    <property type="entry name" value="tRNA-synt_2c"/>
    <property type="match status" value="2"/>
</dbReference>
<gene>
    <name evidence="17" type="primary">Aars2_0</name>
    <name evidence="14" type="synonym">AARS</name>
    <name evidence="17" type="ORF">N1851_008777</name>
</gene>
<dbReference type="GO" id="GO:0004813">
    <property type="term" value="F:alanine-tRNA ligase activity"/>
    <property type="evidence" value="ECO:0007669"/>
    <property type="project" value="UniProtKB-UniRule"/>
</dbReference>
<dbReference type="GO" id="GO:0008270">
    <property type="term" value="F:zinc ion binding"/>
    <property type="evidence" value="ECO:0007669"/>
    <property type="project" value="UniProtKB-UniRule"/>
</dbReference>
<dbReference type="SUPFAM" id="SSF55681">
    <property type="entry name" value="Class II aaRS and biotin synthetases"/>
    <property type="match status" value="1"/>
</dbReference>
<dbReference type="SMART" id="SM00863">
    <property type="entry name" value="tRNA_SAD"/>
    <property type="match status" value="1"/>
</dbReference>
<proteinExistence type="inferred from homology"/>
<comment type="catalytic activity">
    <reaction evidence="13 14">
        <text>tRNA(Ala) + L-alanine + ATP = L-alanyl-tRNA(Ala) + AMP + diphosphate</text>
        <dbReference type="Rhea" id="RHEA:12540"/>
        <dbReference type="Rhea" id="RHEA-COMP:9657"/>
        <dbReference type="Rhea" id="RHEA-COMP:9923"/>
        <dbReference type="ChEBI" id="CHEBI:30616"/>
        <dbReference type="ChEBI" id="CHEBI:33019"/>
        <dbReference type="ChEBI" id="CHEBI:57972"/>
        <dbReference type="ChEBI" id="CHEBI:78442"/>
        <dbReference type="ChEBI" id="CHEBI:78497"/>
        <dbReference type="ChEBI" id="CHEBI:456215"/>
        <dbReference type="EC" id="6.1.1.7"/>
    </reaction>
</comment>
<dbReference type="FunFam" id="3.30.930.10:FF:000011">
    <property type="entry name" value="Alanine--tRNA ligase, cytoplasmic"/>
    <property type="match status" value="1"/>
</dbReference>
<dbReference type="GO" id="GO:0006419">
    <property type="term" value="P:alanyl-tRNA aminoacylation"/>
    <property type="evidence" value="ECO:0007669"/>
    <property type="project" value="InterPro"/>
</dbReference>
<evidence type="ECO:0000256" key="3">
    <source>
        <dbReference type="ARBA" id="ARBA00017959"/>
    </source>
</evidence>
<evidence type="ECO:0000256" key="12">
    <source>
        <dbReference type="ARBA" id="ARBA00023146"/>
    </source>
</evidence>
<comment type="cofactor">
    <cofactor evidence="14">
        <name>Zn(2+)</name>
        <dbReference type="ChEBI" id="CHEBI:29105"/>
    </cofactor>
    <text evidence="14">Binds 1 zinc ion per subunit.</text>
</comment>
<evidence type="ECO:0000313" key="17">
    <source>
        <dbReference type="EMBL" id="KAK0150304.1"/>
    </source>
</evidence>
<keyword evidence="5 14" id="KW-0436">Ligase</keyword>
<dbReference type="EC" id="6.1.1.7" evidence="2"/>
<dbReference type="InterPro" id="IPR018162">
    <property type="entry name" value="Ala-tRNA-ligase_IIc_anticod-bd"/>
</dbReference>
<dbReference type="InterPro" id="IPR050058">
    <property type="entry name" value="Ala-tRNA_ligase"/>
</dbReference>
<keyword evidence="7 14" id="KW-0547">Nucleotide-binding</keyword>
<dbReference type="PRINTS" id="PR00980">
    <property type="entry name" value="TRNASYNTHALA"/>
</dbReference>
<dbReference type="Pfam" id="PF07973">
    <property type="entry name" value="tRNA_SAD"/>
    <property type="match status" value="1"/>
</dbReference>
<keyword evidence="6 14" id="KW-0479">Metal-binding</keyword>
<reference evidence="17" key="1">
    <citation type="journal article" date="2023" name="Front. Mar. Sci.">
        <title>A new Merluccius polli reference genome to investigate the effects of global change in West African waters.</title>
        <authorList>
            <person name="Mateo J.L."/>
            <person name="Blanco-Fernandez C."/>
            <person name="Garcia-Vazquez E."/>
            <person name="Machado-Schiaffino G."/>
        </authorList>
    </citation>
    <scope>NUCLEOTIDE SEQUENCE</scope>
    <source>
        <strain evidence="17">C29</strain>
        <tissue evidence="17">Fin</tissue>
    </source>
</reference>
<dbReference type="PANTHER" id="PTHR11777:SF8">
    <property type="entry name" value="ALANINE--TRNA LIGASE, MITOCHONDRIAL"/>
    <property type="match status" value="1"/>
</dbReference>
<dbReference type="EMBL" id="JAOPHQ010001518">
    <property type="protein sequence ID" value="KAK0150304.1"/>
    <property type="molecule type" value="Genomic_DNA"/>
</dbReference>
<dbReference type="Gene3D" id="2.40.30.130">
    <property type="match status" value="1"/>
</dbReference>
<dbReference type="InterPro" id="IPR018163">
    <property type="entry name" value="Thr/Ala-tRNA-synth_IIc_edit"/>
</dbReference>
<keyword evidence="9 14" id="KW-0067">ATP-binding</keyword>
<comment type="caution">
    <text evidence="17">The sequence shown here is derived from an EMBL/GenBank/DDBJ whole genome shotgun (WGS) entry which is preliminary data.</text>
</comment>
<dbReference type="InterPro" id="IPR045864">
    <property type="entry name" value="aa-tRNA-synth_II/BPL/LPL"/>
</dbReference>
<keyword evidence="12 14" id="KW-0030">Aminoacyl-tRNA synthetase</keyword>
<dbReference type="FunFam" id="3.30.980.10:FF:000004">
    <property type="entry name" value="Alanine--tRNA ligase, cytoplasmic"/>
    <property type="match status" value="1"/>
</dbReference>
<dbReference type="InterPro" id="IPR002318">
    <property type="entry name" value="Ala-tRNA-lgiase_IIc"/>
</dbReference>
<feature type="compositionally biased region" description="Polar residues" evidence="15">
    <location>
        <begin position="1058"/>
        <end position="1067"/>
    </location>
</feature>
<evidence type="ECO:0000256" key="11">
    <source>
        <dbReference type="ARBA" id="ARBA00022917"/>
    </source>
</evidence>
<dbReference type="HAMAP" id="MF_00036_B">
    <property type="entry name" value="Ala_tRNA_synth_B"/>
    <property type="match status" value="1"/>
</dbReference>
<evidence type="ECO:0000256" key="4">
    <source>
        <dbReference type="ARBA" id="ARBA00022555"/>
    </source>
</evidence>
<dbReference type="AlphaFoldDB" id="A0AA47N1R2"/>
<protein>
    <recommendedName>
        <fullName evidence="3">Alanine--tRNA ligase</fullName>
        <ecNumber evidence="2">6.1.1.7</ecNumber>
    </recommendedName>
</protein>
<dbReference type="Gene3D" id="3.30.930.10">
    <property type="entry name" value="Bira Bifunctional Protein, Domain 2"/>
    <property type="match status" value="1"/>
</dbReference>
<dbReference type="InterPro" id="IPR023033">
    <property type="entry name" value="Ala_tRNA_ligase_euk/bac"/>
</dbReference>
<keyword evidence="11 14" id="KW-0648">Protein biosynthesis</keyword>
<evidence type="ECO:0000256" key="2">
    <source>
        <dbReference type="ARBA" id="ARBA00013168"/>
    </source>
</evidence>
<comment type="function">
    <text evidence="14">Catalyzes the attachment of alanine to tRNA(Ala) in a two-step reaction: alanine is first activated by ATP to form Ala-AMP and then transferred to the acceptor end of tRNA(Ala). Also edits incorrectly charged tRNA(Ala) via its editing domain.</text>
</comment>
<evidence type="ECO:0000256" key="7">
    <source>
        <dbReference type="ARBA" id="ARBA00022741"/>
    </source>
</evidence>
<keyword evidence="4 14" id="KW-0820">tRNA-binding</keyword>
<dbReference type="InterPro" id="IPR018165">
    <property type="entry name" value="Ala-tRNA-synth_IIc_core"/>
</dbReference>
<feature type="binding site" evidence="14">
    <location>
        <position position="650"/>
    </location>
    <ligand>
        <name>Zn(2+)</name>
        <dbReference type="ChEBI" id="CHEBI:29105"/>
    </ligand>
</feature>
<keyword evidence="8 14" id="KW-0862">Zinc</keyword>
<feature type="binding site" evidence="14">
    <location>
        <position position="792"/>
    </location>
    <ligand>
        <name>Zn(2+)</name>
        <dbReference type="ChEBI" id="CHEBI:29105"/>
    </ligand>
</feature>
<dbReference type="Gene3D" id="3.10.310.40">
    <property type="match status" value="1"/>
</dbReference>
<dbReference type="GO" id="GO:0005524">
    <property type="term" value="F:ATP binding"/>
    <property type="evidence" value="ECO:0007669"/>
    <property type="project" value="UniProtKB-UniRule"/>
</dbReference>
<dbReference type="GO" id="GO:0000049">
    <property type="term" value="F:tRNA binding"/>
    <property type="evidence" value="ECO:0007669"/>
    <property type="project" value="UniProtKB-KW"/>
</dbReference>
<dbReference type="InterPro" id="IPR012947">
    <property type="entry name" value="tRNA_SAD"/>
</dbReference>
<sequence>MNVLVRVRGLGGPLRRSYSTRFSSREVRRTFIEFFEGGHGHRVVPSAPVRPRGDPSLLFVNAGMNQFKPILLGTADPRSELAGYRRVVNSQKCVRAGGKHNDLDDVGRDVYHHTFFEMLGNWSFGDYFKEEACAMAWSLLTEHYGMSPDRLYVSYFSGDAGSGLPADEETRDIWLDLGVPRERVLPFGLQENFWEMGDTGPCGPCSEIHYDHLGGRDASRLVNTASPEVVELWNLVFMQYNREADGSLRPLPHHSVDTGLGLERLLAVLQDAPSNYDTDLFRPLLDHIHQVSYHGDHINYHTDHFRPLLDHIHQVSRCGPYGGRVAAGVEGRVDMAYRVVADHIRTLAVCIADGVYPGMSGPELVLRRILRRAVRFSTEVLQAPHGALGSLVPTVVHILGDAYPELQRHQEQISAVIDDNEQQFLSSLQQGVRIINKTAPLPSNHSIQPLFPAPVAWSLHRNLGFPLDLLDLILEERGLQVDRVLLDQLLDTQQKRRSEGGTGSESEIQLDVHSLASLQHQGVEHTDQGPKYQYNLHNGRYVFPECTAEVRALFIGQQQVSEVAGGQRCLVILDRTSFYAEQGGQSHDLGYLSRLDLPDVLYPVEEVAVAGGYVLHLVSPAYALKVGDRLHLHLDQAQRLACMVKHTATHVLNWALRCVLGPSTQQRGSHVAPHRLRFDFSVKVSLGAQSMLGGAHSMHRGLANPADVLQGSLSTAQLQEVERLVEEVIAADHEVFCQEVPLKSARTIPGLRTVDEVYPDPVRVVSVGVPVTELLGGQTDGHHSVELCCGTHLLRTGAIEDLVVVSERQIVKGISRVVALTGEQAKQAREAGQVLAQDVASLTARTTTSSRRHDAQRLSKEVGLLTDAVDSTPIPQGQRRELQAQLRSLQRSTNTAVRKVESQEVSLLAELGLLVVLHTGPPGGCGDGAVRAQGVLQQKGEQVVLVDSVEADSLSVLMKTVNQVSSKRPHSLVMLLSHQQRSGKVLCACQVPKDCVAVAAHDWAVAVCSHLGGSAGGSQLVAKGMGTSSDITEALRWAEEYAHCRTPLKDPTTPPPEDSNTPEHTSA</sequence>
<dbReference type="SUPFAM" id="SSF101353">
    <property type="entry name" value="Putative anticodon-binding domain of alanyl-tRNA synthetase (AlaRS)"/>
    <property type="match status" value="1"/>
</dbReference>
<comment type="subunit">
    <text evidence="14">Monomer. Interacts with ANKRD16; the interaction is direct.</text>
</comment>
<comment type="similarity">
    <text evidence="1">Belongs to the class-II aminoacyl-tRNA synthetase family. Alax-L subfamily.</text>
</comment>
<dbReference type="SUPFAM" id="SSF50447">
    <property type="entry name" value="Translation proteins"/>
    <property type="match status" value="1"/>
</dbReference>
<feature type="binding site" evidence="14">
    <location>
        <position position="646"/>
    </location>
    <ligand>
        <name>Zn(2+)</name>
        <dbReference type="ChEBI" id="CHEBI:29105"/>
    </ligand>
</feature>
<name>A0AA47N1R2_MERPO</name>
<evidence type="ECO:0000259" key="16">
    <source>
        <dbReference type="PROSITE" id="PS50860"/>
    </source>
</evidence>
<evidence type="ECO:0000256" key="5">
    <source>
        <dbReference type="ARBA" id="ARBA00022598"/>
    </source>
</evidence>
<feature type="domain" description="Alanyl-transfer RNA synthetases family profile" evidence="16">
    <location>
        <begin position="22"/>
        <end position="831"/>
    </location>
</feature>
<evidence type="ECO:0000256" key="14">
    <source>
        <dbReference type="HAMAP-Rule" id="MF_03133"/>
    </source>
</evidence>
<evidence type="ECO:0000256" key="10">
    <source>
        <dbReference type="ARBA" id="ARBA00022884"/>
    </source>
</evidence>
<dbReference type="CDD" id="cd00673">
    <property type="entry name" value="AlaRS_core"/>
    <property type="match status" value="1"/>
</dbReference>
<evidence type="ECO:0000256" key="15">
    <source>
        <dbReference type="SAM" id="MobiDB-lite"/>
    </source>
</evidence>
<keyword evidence="10 14" id="KW-0694">RNA-binding</keyword>
<evidence type="ECO:0000256" key="9">
    <source>
        <dbReference type="ARBA" id="ARBA00022840"/>
    </source>
</evidence>
<dbReference type="PROSITE" id="PS50860">
    <property type="entry name" value="AA_TRNA_LIGASE_II_ALA"/>
    <property type="match status" value="1"/>
</dbReference>
<dbReference type="PANTHER" id="PTHR11777">
    <property type="entry name" value="ALANYL-TRNA SYNTHETASE"/>
    <property type="match status" value="1"/>
</dbReference>
<feature type="binding site" evidence="14">
    <location>
        <position position="788"/>
    </location>
    <ligand>
        <name>Zn(2+)</name>
        <dbReference type="ChEBI" id="CHEBI:29105"/>
    </ligand>
</feature>
<dbReference type="GO" id="GO:0005739">
    <property type="term" value="C:mitochondrion"/>
    <property type="evidence" value="ECO:0007669"/>
    <property type="project" value="TreeGrafter"/>
</dbReference>
<comment type="domain">
    <text evidence="14">Consists of three domains; the N-terminal catalytic domain, the editing domain and the C-terminal C-Ala domain. The editing domain removes incorrectly charged amino acids, while the C-Ala domain, along with tRNA(Ala), serves as a bridge to cooperatively bring together the editing and aminoacylation centers thus stimulating deacylation of misacylated tRNAs.</text>
</comment>
<evidence type="ECO:0000256" key="8">
    <source>
        <dbReference type="ARBA" id="ARBA00022833"/>
    </source>
</evidence>
<dbReference type="Gene3D" id="3.30.980.10">
    <property type="entry name" value="Threonyl-trna Synthetase, Chain A, domain 2"/>
    <property type="match status" value="1"/>
</dbReference>
<dbReference type="GO" id="GO:0002161">
    <property type="term" value="F:aminoacyl-tRNA deacylase activity"/>
    <property type="evidence" value="ECO:0007669"/>
    <property type="project" value="TreeGrafter"/>
</dbReference>
<keyword evidence="18" id="KW-1185">Reference proteome</keyword>
<accession>A0AA47N1R2</accession>
<evidence type="ECO:0000256" key="13">
    <source>
        <dbReference type="ARBA" id="ARBA00048300"/>
    </source>
</evidence>
<organism evidence="17 18">
    <name type="scientific">Merluccius polli</name>
    <name type="common">Benguela hake</name>
    <name type="synonym">Merluccius cadenati</name>
    <dbReference type="NCBI Taxonomy" id="89951"/>
    <lineage>
        <taxon>Eukaryota</taxon>
        <taxon>Metazoa</taxon>
        <taxon>Chordata</taxon>
        <taxon>Craniata</taxon>
        <taxon>Vertebrata</taxon>
        <taxon>Euteleostomi</taxon>
        <taxon>Actinopterygii</taxon>
        <taxon>Neopterygii</taxon>
        <taxon>Teleostei</taxon>
        <taxon>Neoteleostei</taxon>
        <taxon>Acanthomorphata</taxon>
        <taxon>Zeiogadaria</taxon>
        <taxon>Gadariae</taxon>
        <taxon>Gadiformes</taxon>
        <taxon>Gadoidei</taxon>
        <taxon>Merlucciidae</taxon>
        <taxon>Merluccius</taxon>
    </lineage>
</organism>
<evidence type="ECO:0000313" key="18">
    <source>
        <dbReference type="Proteomes" id="UP001174136"/>
    </source>
</evidence>
<evidence type="ECO:0000256" key="1">
    <source>
        <dbReference type="ARBA" id="ARBA00008429"/>
    </source>
</evidence>
<dbReference type="FunFam" id="3.10.310.40:FF:000004">
    <property type="entry name" value="Alanyl-tRNA synthetase 2, mitochondrial"/>
    <property type="match status" value="1"/>
</dbReference>